<dbReference type="EMBL" id="QZBU01004485">
    <property type="protein sequence ID" value="TIA08912.1"/>
    <property type="molecule type" value="Genomic_DNA"/>
</dbReference>
<evidence type="ECO:0000313" key="2">
    <source>
        <dbReference type="Proteomes" id="UP000304947"/>
    </source>
</evidence>
<comment type="caution">
    <text evidence="1">The sequence shown here is derived from an EMBL/GenBank/DDBJ whole genome shotgun (WGS) entry which is preliminary data.</text>
</comment>
<reference evidence="1 2" key="1">
    <citation type="submission" date="2018-10" db="EMBL/GenBank/DDBJ databases">
        <title>Fifty Aureobasidium pullulans genomes reveal a recombining polyextremotolerant generalist.</title>
        <authorList>
            <person name="Gostincar C."/>
            <person name="Turk M."/>
            <person name="Zajc J."/>
            <person name="Gunde-Cimerman N."/>
        </authorList>
    </citation>
    <scope>NUCLEOTIDE SEQUENCE [LARGE SCALE GENOMIC DNA]</scope>
    <source>
        <strain evidence="1 2">EXF-3380</strain>
    </source>
</reference>
<sequence length="110" mass="12526">MFHEFAHAFCMAYVSSSDGIEPWIADNISNEIGYALEKYVLGGCPTPNVVIDHSSMNNEDHAQQKDHAPFGLSFAENWDLWRPESKLELRKSPINQDLTNVVYPLPQRPH</sequence>
<evidence type="ECO:0000313" key="1">
    <source>
        <dbReference type="EMBL" id="TIA08912.1"/>
    </source>
</evidence>
<proteinExistence type="predicted"/>
<organism evidence="1 2">
    <name type="scientific">Aureobasidium pullulans</name>
    <name type="common">Black yeast</name>
    <name type="synonym">Pullularia pullulans</name>
    <dbReference type="NCBI Taxonomy" id="5580"/>
    <lineage>
        <taxon>Eukaryota</taxon>
        <taxon>Fungi</taxon>
        <taxon>Dikarya</taxon>
        <taxon>Ascomycota</taxon>
        <taxon>Pezizomycotina</taxon>
        <taxon>Dothideomycetes</taxon>
        <taxon>Dothideomycetidae</taxon>
        <taxon>Dothideales</taxon>
        <taxon>Saccotheciaceae</taxon>
        <taxon>Aureobasidium</taxon>
    </lineage>
</organism>
<dbReference type="Proteomes" id="UP000304947">
    <property type="component" value="Unassembled WGS sequence"/>
</dbReference>
<dbReference type="AlphaFoldDB" id="A0A4S9ZVG5"/>
<gene>
    <name evidence="1" type="ORF">D6C83_08584</name>
</gene>
<name>A0A4S9ZVG5_AURPU</name>
<accession>A0A4S9ZVG5</accession>
<protein>
    <submittedName>
        <fullName evidence="1">Uncharacterized protein</fullName>
    </submittedName>
</protein>